<dbReference type="AlphaFoldDB" id="A0AA39JYY4"/>
<feature type="region of interest" description="Disordered" evidence="1">
    <location>
        <begin position="9"/>
        <end position="74"/>
    </location>
</feature>
<feature type="region of interest" description="Disordered" evidence="1">
    <location>
        <begin position="398"/>
        <end position="441"/>
    </location>
</feature>
<feature type="compositionally biased region" description="Pro residues" evidence="1">
    <location>
        <begin position="10"/>
        <end position="25"/>
    </location>
</feature>
<accession>A0AA39JYY4</accession>
<sequence>MAVLIFLATPPSPNPFMDPFTPPKPLPKKRYHSKQYRDRHSRKRDVSEHCRPLRLDDLERRPPSPSPEGGDDLASNRVIKPLTWITGRTPYSRGTASLHVCDPAKKTGPTDGYLQEDLRHRLFVNFDIFLQTFLNVPADWRTTYKSAIDDVLADQHFDRLLNEYLKKANSTSIDHNREKRLYLPYVKMCNRAVDVLQTNELTAVPDDDIVHYYRLDPHVVKGSRDQLKPDMIGVMTRIFASAEGKLKRDALKKFAEDRELDTKKGDIEGQGPMQKTLKPDNIPSWSHCTHIKEMKATDRALDDRTKAIRLLSKDGQVPLKSFPRKRWVENGQLDKQAADIPLMPGNPSRIKKQWSDNRDKEMKGTDNILNEGDSRNTLFTNGGQEALTVVPHESCAVGDSLSEEDDGLSAATDQPRIATRTSVDNTLGGQRRNDRARSELR</sequence>
<dbReference type="Proteomes" id="UP001175211">
    <property type="component" value="Unassembled WGS sequence"/>
</dbReference>
<evidence type="ECO:0000313" key="2">
    <source>
        <dbReference type="EMBL" id="KAK0451409.1"/>
    </source>
</evidence>
<gene>
    <name evidence="2" type="ORF">EV420DRAFT_1560826</name>
</gene>
<dbReference type="GeneID" id="85357383"/>
<organism evidence="2 3">
    <name type="scientific">Armillaria tabescens</name>
    <name type="common">Ringless honey mushroom</name>
    <name type="synonym">Agaricus tabescens</name>
    <dbReference type="NCBI Taxonomy" id="1929756"/>
    <lineage>
        <taxon>Eukaryota</taxon>
        <taxon>Fungi</taxon>
        <taxon>Dikarya</taxon>
        <taxon>Basidiomycota</taxon>
        <taxon>Agaricomycotina</taxon>
        <taxon>Agaricomycetes</taxon>
        <taxon>Agaricomycetidae</taxon>
        <taxon>Agaricales</taxon>
        <taxon>Marasmiineae</taxon>
        <taxon>Physalacriaceae</taxon>
        <taxon>Desarmillaria</taxon>
    </lineage>
</organism>
<keyword evidence="3" id="KW-1185">Reference proteome</keyword>
<comment type="caution">
    <text evidence="2">The sequence shown here is derived from an EMBL/GenBank/DDBJ whole genome shotgun (WGS) entry which is preliminary data.</text>
</comment>
<dbReference type="RefSeq" id="XP_060327746.1">
    <property type="nucleotide sequence ID" value="XM_060473835.1"/>
</dbReference>
<name>A0AA39JYY4_ARMTA</name>
<feature type="region of interest" description="Disordered" evidence="1">
    <location>
        <begin position="333"/>
        <end position="376"/>
    </location>
</feature>
<feature type="compositionally biased region" description="Polar residues" evidence="1">
    <location>
        <begin position="419"/>
        <end position="428"/>
    </location>
</feature>
<feature type="compositionally biased region" description="Basic and acidic residues" evidence="1">
    <location>
        <begin position="44"/>
        <end position="62"/>
    </location>
</feature>
<proteinExistence type="predicted"/>
<protein>
    <submittedName>
        <fullName evidence="2">Uncharacterized protein</fullName>
    </submittedName>
</protein>
<dbReference type="EMBL" id="JAUEPS010000033">
    <property type="protein sequence ID" value="KAK0451409.1"/>
    <property type="molecule type" value="Genomic_DNA"/>
</dbReference>
<reference evidence="2" key="1">
    <citation type="submission" date="2023-06" db="EMBL/GenBank/DDBJ databases">
        <authorList>
            <consortium name="Lawrence Berkeley National Laboratory"/>
            <person name="Ahrendt S."/>
            <person name="Sahu N."/>
            <person name="Indic B."/>
            <person name="Wong-Bajracharya J."/>
            <person name="Merenyi Z."/>
            <person name="Ke H.-M."/>
            <person name="Monk M."/>
            <person name="Kocsube S."/>
            <person name="Drula E."/>
            <person name="Lipzen A."/>
            <person name="Balint B."/>
            <person name="Henrissat B."/>
            <person name="Andreopoulos B."/>
            <person name="Martin F.M."/>
            <person name="Harder C.B."/>
            <person name="Rigling D."/>
            <person name="Ford K.L."/>
            <person name="Foster G.D."/>
            <person name="Pangilinan J."/>
            <person name="Papanicolaou A."/>
            <person name="Barry K."/>
            <person name="LaButti K."/>
            <person name="Viragh M."/>
            <person name="Koriabine M."/>
            <person name="Yan M."/>
            <person name="Riley R."/>
            <person name="Champramary S."/>
            <person name="Plett K.L."/>
            <person name="Tsai I.J."/>
            <person name="Slot J."/>
            <person name="Sipos G."/>
            <person name="Plett J."/>
            <person name="Nagy L.G."/>
            <person name="Grigoriev I.V."/>
        </authorList>
    </citation>
    <scope>NUCLEOTIDE SEQUENCE</scope>
    <source>
        <strain evidence="2">CCBAS 213</strain>
    </source>
</reference>
<feature type="compositionally biased region" description="Basic and acidic residues" evidence="1">
    <location>
        <begin position="353"/>
        <end position="364"/>
    </location>
</feature>
<evidence type="ECO:0000256" key="1">
    <source>
        <dbReference type="SAM" id="MobiDB-lite"/>
    </source>
</evidence>
<feature type="region of interest" description="Disordered" evidence="1">
    <location>
        <begin position="264"/>
        <end position="284"/>
    </location>
</feature>
<evidence type="ECO:0000313" key="3">
    <source>
        <dbReference type="Proteomes" id="UP001175211"/>
    </source>
</evidence>
<feature type="compositionally biased region" description="Basic residues" evidence="1">
    <location>
        <begin position="26"/>
        <end position="43"/>
    </location>
</feature>
<feature type="compositionally biased region" description="Basic and acidic residues" evidence="1">
    <location>
        <begin position="431"/>
        <end position="441"/>
    </location>
</feature>